<accession>E4U1D3</accession>
<proteinExistence type="predicted"/>
<dbReference type="HOGENOM" id="CLU_091970_3_2_7"/>
<dbReference type="eggNOG" id="COG3326">
    <property type="taxonomic scope" value="Bacteria"/>
</dbReference>
<evidence type="ECO:0008006" key="4">
    <source>
        <dbReference type="Google" id="ProtNLM"/>
    </source>
</evidence>
<dbReference type="InterPro" id="IPR012156">
    <property type="entry name" value="Cold_shock_CspA"/>
</dbReference>
<feature type="transmembrane region" description="Helical" evidence="1">
    <location>
        <begin position="66"/>
        <end position="86"/>
    </location>
</feature>
<dbReference type="OrthoDB" id="72963at2"/>
<keyword evidence="1" id="KW-0812">Transmembrane</keyword>
<dbReference type="AlphaFoldDB" id="E4U1D3"/>
<keyword evidence="1" id="KW-1133">Transmembrane helix</keyword>
<dbReference type="KEGG" id="sku:Sulku_1810"/>
<evidence type="ECO:0000256" key="1">
    <source>
        <dbReference type="SAM" id="Phobius"/>
    </source>
</evidence>
<dbReference type="PIRSF" id="PIRSF002599">
    <property type="entry name" value="Cold_shock_A"/>
    <property type="match status" value="1"/>
</dbReference>
<dbReference type="Proteomes" id="UP000008721">
    <property type="component" value="Chromosome"/>
</dbReference>
<keyword evidence="1" id="KW-0472">Membrane</keyword>
<sequence>MKAFVLLFLLFNLFTFFVFGYDKYLARSNRRRVSEKTLLNLALCGGSVGAVFAQKIFRHKSTKYRYTFWTILTIQFILFETIWFFASDISHTLQNFSLT</sequence>
<dbReference type="RefSeq" id="WP_013460667.1">
    <property type="nucleotide sequence ID" value="NC_014762.1"/>
</dbReference>
<gene>
    <name evidence="2" type="ordered locus">Sulku_1810</name>
</gene>
<reference evidence="2 3" key="1">
    <citation type="journal article" date="2012" name="Stand. Genomic Sci.">
        <title>Complete genome sequence of the sulfur compounds oxidizing chemolithoautotroph Sulfuricurvum kujiense type strain (YK-1(T)).</title>
        <authorList>
            <person name="Han C."/>
            <person name="Kotsyurbenko O."/>
            <person name="Chertkov O."/>
            <person name="Held B."/>
            <person name="Lapidus A."/>
            <person name="Nolan M."/>
            <person name="Lucas S."/>
            <person name="Hammon N."/>
            <person name="Deshpande S."/>
            <person name="Cheng J.F."/>
            <person name="Tapia R."/>
            <person name="Goodwin L.A."/>
            <person name="Pitluck S."/>
            <person name="Liolios K."/>
            <person name="Pagani I."/>
            <person name="Ivanova N."/>
            <person name="Mavromatis K."/>
            <person name="Mikhailova N."/>
            <person name="Pati A."/>
            <person name="Chen A."/>
            <person name="Palaniappan K."/>
            <person name="Land M."/>
            <person name="Hauser L."/>
            <person name="Chang Y.J."/>
            <person name="Jeffries C.D."/>
            <person name="Brambilla E.M."/>
            <person name="Rohde M."/>
            <person name="Spring S."/>
            <person name="Sikorski J."/>
            <person name="Goker M."/>
            <person name="Woyke T."/>
            <person name="Bristow J."/>
            <person name="Eisen J.A."/>
            <person name="Markowitz V."/>
            <person name="Hugenholtz P."/>
            <person name="Kyrpides N.C."/>
            <person name="Klenk H.P."/>
            <person name="Detter J.C."/>
        </authorList>
    </citation>
    <scope>NUCLEOTIDE SEQUENCE [LARGE SCALE GENOMIC DNA]</scope>
    <source>
        <strain evidence="3">ATCC BAA-921 / DSM 16994 / JCM 11577 / YK-1</strain>
    </source>
</reference>
<dbReference type="EMBL" id="CP002355">
    <property type="protein sequence ID" value="ADR34470.1"/>
    <property type="molecule type" value="Genomic_DNA"/>
</dbReference>
<dbReference type="Pfam" id="PF06961">
    <property type="entry name" value="DUF1294"/>
    <property type="match status" value="1"/>
</dbReference>
<keyword evidence="3" id="KW-1185">Reference proteome</keyword>
<evidence type="ECO:0000313" key="2">
    <source>
        <dbReference type="EMBL" id="ADR34470.1"/>
    </source>
</evidence>
<protein>
    <recommendedName>
        <fullName evidence="4">DUF1294 domain-containing protein</fullName>
    </recommendedName>
</protein>
<dbReference type="InterPro" id="IPR010718">
    <property type="entry name" value="DUF1294"/>
</dbReference>
<evidence type="ECO:0000313" key="3">
    <source>
        <dbReference type="Proteomes" id="UP000008721"/>
    </source>
</evidence>
<organism evidence="2 3">
    <name type="scientific">Sulfuricurvum kujiense (strain ATCC BAA-921 / DSM 16994 / JCM 11577 / YK-1)</name>
    <dbReference type="NCBI Taxonomy" id="709032"/>
    <lineage>
        <taxon>Bacteria</taxon>
        <taxon>Pseudomonadati</taxon>
        <taxon>Campylobacterota</taxon>
        <taxon>Epsilonproteobacteria</taxon>
        <taxon>Campylobacterales</taxon>
        <taxon>Sulfurimonadaceae</taxon>
        <taxon>Sulfuricurvum</taxon>
    </lineage>
</organism>
<name>E4U1D3_SULKY</name>
<dbReference type="GO" id="GO:0003676">
    <property type="term" value="F:nucleic acid binding"/>
    <property type="evidence" value="ECO:0007669"/>
    <property type="project" value="InterPro"/>
</dbReference>